<name>A0A256FC13_9HYPH</name>
<dbReference type="Gene3D" id="3.90.1150.10">
    <property type="entry name" value="Aspartate Aminotransferase, domain 1"/>
    <property type="match status" value="1"/>
</dbReference>
<protein>
    <submittedName>
        <fullName evidence="9">Aminotransferase class-V family protein</fullName>
    </submittedName>
</protein>
<keyword evidence="5 7" id="KW-0663">Pyridoxal phosphate</keyword>
<feature type="domain" description="Aminotransferase class V" evidence="8">
    <location>
        <begin position="111"/>
        <end position="337"/>
    </location>
</feature>
<dbReference type="PANTHER" id="PTHR21152:SF24">
    <property type="entry name" value="ALANINE--GLYOXYLATE AMINOTRANSFERASE 1"/>
    <property type="match status" value="1"/>
</dbReference>
<dbReference type="Proteomes" id="UP000216478">
    <property type="component" value="Unassembled WGS sequence"/>
</dbReference>
<dbReference type="OrthoDB" id="389074at2"/>
<feature type="binding site" evidence="6">
    <location>
        <position position="347"/>
    </location>
    <ligand>
        <name>substrate</name>
    </ligand>
</feature>
<sequence length="397" mass="41739">MSHTSLGKIADPIFTLTTGPVDAYPAVLRALSRPVLYDYDPAFLAFYESVNAKVQRAFHTKTPPVILQGEPVLGLEAAAASLITRNDVVLNLVSGVYGKGFGYWAARYAKEVVELAVPYNEVLSADAVADLLKKRPDVAIVSICHHDTPSGTVNPVAEIGAVVRAAGKLFIVDSVSAFGGMDVLPETSFADIFVTGPNKCLGCPPGLTLLHVSEAAWEKMAVNPDAPRASILSIVDWRDAHRADRPFPFTPSVSEINALDAALDIYLDEGEENVWARHALTAKACRAGVQAAGLKLWAAREEIASATCTAVTIPEGIDEAKLRASIRDVYGVVFSSGRGETLGKLTRIGHMGPTARPPYSLISVAAIAGGLKAAGVKGIDVGAGVSAAMAVIEAAQN</sequence>
<evidence type="ECO:0000256" key="3">
    <source>
        <dbReference type="ARBA" id="ARBA00022576"/>
    </source>
</evidence>
<dbReference type="FunFam" id="3.90.1150.10:FF:000031">
    <property type="entry name" value="Serine--glyoxylate aminotransferase"/>
    <property type="match status" value="1"/>
</dbReference>
<keyword evidence="4 9" id="KW-0808">Transferase</keyword>
<dbReference type="PIRSF" id="PIRSF000524">
    <property type="entry name" value="SPT"/>
    <property type="match status" value="1"/>
</dbReference>
<comment type="similarity">
    <text evidence="2">Belongs to the class-V pyridoxal-phosphate-dependent aminotransferase family.</text>
</comment>
<dbReference type="EMBL" id="NNRL01000159">
    <property type="protein sequence ID" value="OYR12402.1"/>
    <property type="molecule type" value="Genomic_DNA"/>
</dbReference>
<evidence type="ECO:0000256" key="2">
    <source>
        <dbReference type="ARBA" id="ARBA00009236"/>
    </source>
</evidence>
<dbReference type="GO" id="GO:0019265">
    <property type="term" value="P:glycine biosynthetic process, by transamination of glyoxylate"/>
    <property type="evidence" value="ECO:0007669"/>
    <property type="project" value="TreeGrafter"/>
</dbReference>
<evidence type="ECO:0000256" key="7">
    <source>
        <dbReference type="PIRSR" id="PIRSR000524-50"/>
    </source>
</evidence>
<dbReference type="RefSeq" id="WP_094540605.1">
    <property type="nucleotide sequence ID" value="NZ_JBHEER010000005.1"/>
</dbReference>
<dbReference type="GO" id="GO:0008453">
    <property type="term" value="F:alanine-glyoxylate transaminase activity"/>
    <property type="evidence" value="ECO:0007669"/>
    <property type="project" value="TreeGrafter"/>
</dbReference>
<comment type="caution">
    <text evidence="9">The sequence shown here is derived from an EMBL/GenBank/DDBJ whole genome shotgun (WGS) entry which is preliminary data.</text>
</comment>
<comment type="cofactor">
    <cofactor evidence="1 7">
        <name>pyridoxal 5'-phosphate</name>
        <dbReference type="ChEBI" id="CHEBI:597326"/>
    </cofactor>
</comment>
<evidence type="ECO:0000256" key="4">
    <source>
        <dbReference type="ARBA" id="ARBA00022679"/>
    </source>
</evidence>
<organism evidence="9 10">
    <name type="scientific">Brucella grignonensis</name>
    <dbReference type="NCBI Taxonomy" id="94627"/>
    <lineage>
        <taxon>Bacteria</taxon>
        <taxon>Pseudomonadati</taxon>
        <taxon>Pseudomonadota</taxon>
        <taxon>Alphaproteobacteria</taxon>
        <taxon>Hyphomicrobiales</taxon>
        <taxon>Brucellaceae</taxon>
        <taxon>Brucella/Ochrobactrum group</taxon>
        <taxon>Brucella</taxon>
    </lineage>
</organism>
<dbReference type="NCBIfam" id="NF046070">
    <property type="entry name" value="PyrdoxPyrvTramin"/>
    <property type="match status" value="1"/>
</dbReference>
<dbReference type="InterPro" id="IPR015421">
    <property type="entry name" value="PyrdxlP-dep_Trfase_major"/>
</dbReference>
<keyword evidence="10" id="KW-1185">Reference proteome</keyword>
<evidence type="ECO:0000313" key="10">
    <source>
        <dbReference type="Proteomes" id="UP000216478"/>
    </source>
</evidence>
<evidence type="ECO:0000259" key="8">
    <source>
        <dbReference type="Pfam" id="PF00266"/>
    </source>
</evidence>
<dbReference type="AlphaFoldDB" id="A0A256FC13"/>
<reference evidence="9 10" key="1">
    <citation type="submission" date="2017-07" db="EMBL/GenBank/DDBJ databases">
        <title>Phylogenetic study on the rhizospheric bacterium Ochrobactrum sp. A44.</title>
        <authorList>
            <person name="Krzyzanowska D.M."/>
            <person name="Ossowicki A."/>
            <person name="Rajewska M."/>
            <person name="Maciag T."/>
            <person name="Kaczynski Z."/>
            <person name="Czerwicka M."/>
            <person name="Jafra S."/>
        </authorList>
    </citation>
    <scope>NUCLEOTIDE SEQUENCE [LARGE SCALE GENOMIC DNA]</scope>
    <source>
        <strain evidence="9 10">OgA9a</strain>
    </source>
</reference>
<dbReference type="Gene3D" id="3.40.640.10">
    <property type="entry name" value="Type I PLP-dependent aspartate aminotransferase-like (Major domain)"/>
    <property type="match status" value="1"/>
</dbReference>
<keyword evidence="3 9" id="KW-0032">Aminotransferase</keyword>
<dbReference type="Pfam" id="PF00266">
    <property type="entry name" value="Aminotran_5"/>
    <property type="match status" value="1"/>
</dbReference>
<feature type="modified residue" description="N6-(pyridoxal phosphate)lysine" evidence="7">
    <location>
        <position position="199"/>
    </location>
</feature>
<evidence type="ECO:0000256" key="1">
    <source>
        <dbReference type="ARBA" id="ARBA00001933"/>
    </source>
</evidence>
<gene>
    <name evidence="9" type="ORF">CEV33_1186</name>
</gene>
<dbReference type="PANTHER" id="PTHR21152">
    <property type="entry name" value="AMINOTRANSFERASE CLASS V"/>
    <property type="match status" value="1"/>
</dbReference>
<dbReference type="SUPFAM" id="SSF53383">
    <property type="entry name" value="PLP-dependent transferases"/>
    <property type="match status" value="1"/>
</dbReference>
<proteinExistence type="inferred from homology"/>
<evidence type="ECO:0000256" key="5">
    <source>
        <dbReference type="ARBA" id="ARBA00022898"/>
    </source>
</evidence>
<dbReference type="InterPro" id="IPR015424">
    <property type="entry name" value="PyrdxlP-dep_Trfase"/>
</dbReference>
<evidence type="ECO:0000313" key="9">
    <source>
        <dbReference type="EMBL" id="OYR12402.1"/>
    </source>
</evidence>
<accession>A0A256FC13</accession>
<dbReference type="InterPro" id="IPR024169">
    <property type="entry name" value="SP_NH2Trfase/AEP_transaminase"/>
</dbReference>
<evidence type="ECO:0000256" key="6">
    <source>
        <dbReference type="PIRSR" id="PIRSR000524-1"/>
    </source>
</evidence>
<dbReference type="InterPro" id="IPR015422">
    <property type="entry name" value="PyrdxlP-dep_Trfase_small"/>
</dbReference>
<dbReference type="InterPro" id="IPR000192">
    <property type="entry name" value="Aminotrans_V_dom"/>
</dbReference>
<dbReference type="GO" id="GO:0004760">
    <property type="term" value="F:L-serine-pyruvate transaminase activity"/>
    <property type="evidence" value="ECO:0007669"/>
    <property type="project" value="TreeGrafter"/>
</dbReference>